<comment type="caution">
    <text evidence="2">The sequence shown here is derived from an EMBL/GenBank/DDBJ whole genome shotgun (WGS) entry which is preliminary data.</text>
</comment>
<feature type="transmembrane region" description="Helical" evidence="1">
    <location>
        <begin position="31"/>
        <end position="52"/>
    </location>
</feature>
<evidence type="ECO:0000256" key="1">
    <source>
        <dbReference type="SAM" id="Phobius"/>
    </source>
</evidence>
<proteinExistence type="predicted"/>
<dbReference type="AlphaFoldDB" id="A0A4Z0LT18"/>
<reference evidence="2 3" key="1">
    <citation type="submission" date="2019-04" db="EMBL/GenBank/DDBJ databases">
        <title>Taxonomy of novel Haliea sp. from mangrove soil of West Coast of India.</title>
        <authorList>
            <person name="Verma A."/>
            <person name="Kumar P."/>
            <person name="Krishnamurthi S."/>
        </authorList>
    </citation>
    <scope>NUCLEOTIDE SEQUENCE [LARGE SCALE GENOMIC DNA]</scope>
    <source>
        <strain evidence="2 3">SAOS-164</strain>
    </source>
</reference>
<keyword evidence="3" id="KW-1185">Reference proteome</keyword>
<protein>
    <submittedName>
        <fullName evidence="2">Uncharacterized protein</fullName>
    </submittedName>
</protein>
<keyword evidence="1" id="KW-0812">Transmembrane</keyword>
<dbReference type="Proteomes" id="UP000298050">
    <property type="component" value="Unassembled WGS sequence"/>
</dbReference>
<keyword evidence="1" id="KW-1133">Transmembrane helix</keyword>
<name>A0A4Z0LT18_9GAMM</name>
<sequence>MSEFDRALTQLQEIQSRIVESTRFRGIGADLNLATAGVVAVLALAQGIWPRVLLSSDLTYVAIWSLVLVISCVLACFDESRMPPTACKKKR</sequence>
<evidence type="ECO:0000313" key="3">
    <source>
        <dbReference type="Proteomes" id="UP000298050"/>
    </source>
</evidence>
<organism evidence="2 3">
    <name type="scientific">Mangrovimicrobium sediminis</name>
    <dbReference type="NCBI Taxonomy" id="2562682"/>
    <lineage>
        <taxon>Bacteria</taxon>
        <taxon>Pseudomonadati</taxon>
        <taxon>Pseudomonadota</taxon>
        <taxon>Gammaproteobacteria</taxon>
        <taxon>Cellvibrionales</taxon>
        <taxon>Halieaceae</taxon>
        <taxon>Mangrovimicrobium</taxon>
    </lineage>
</organism>
<keyword evidence="1" id="KW-0472">Membrane</keyword>
<dbReference type="RefSeq" id="WP_135446678.1">
    <property type="nucleotide sequence ID" value="NZ_SRLE01000049.1"/>
</dbReference>
<feature type="transmembrane region" description="Helical" evidence="1">
    <location>
        <begin position="58"/>
        <end position="77"/>
    </location>
</feature>
<accession>A0A4Z0LT18</accession>
<evidence type="ECO:0000313" key="2">
    <source>
        <dbReference type="EMBL" id="TGD70298.1"/>
    </source>
</evidence>
<dbReference type="EMBL" id="SRLE01000049">
    <property type="protein sequence ID" value="TGD70298.1"/>
    <property type="molecule type" value="Genomic_DNA"/>
</dbReference>
<gene>
    <name evidence="2" type="ORF">E4634_21210</name>
</gene>